<dbReference type="Proteomes" id="UP000316806">
    <property type="component" value="Chromosome"/>
</dbReference>
<sequence length="104" mass="11151">MGADRPNLHPAVWAFAESLLAEQRRGFDGKCAEATLISDQLWRLDAERNDGRPVTLAGAVRHFEGAVMASRMVRPPGDPDHGKPVRPCSVCSALLEALGVGFVG</sequence>
<gene>
    <name evidence="1" type="ORF">FH965_25100</name>
</gene>
<accession>A0A516RLM2</accession>
<name>A0A516RLM2_STRST</name>
<organism evidence="1 2">
    <name type="scientific">Streptomyces spectabilis</name>
    <dbReference type="NCBI Taxonomy" id="68270"/>
    <lineage>
        <taxon>Bacteria</taxon>
        <taxon>Bacillati</taxon>
        <taxon>Actinomycetota</taxon>
        <taxon>Actinomycetes</taxon>
        <taxon>Kitasatosporales</taxon>
        <taxon>Streptomycetaceae</taxon>
        <taxon>Streptomyces</taxon>
    </lineage>
</organism>
<reference evidence="1 2" key="1">
    <citation type="journal article" date="2019" name="J. Ind. Microbiol. Biotechnol.">
        <title>The complete genomic sequence of Streptomyces spectabilis NRRL-2792 and identification of secondary metabolite biosynthetic gene clusters.</title>
        <authorList>
            <person name="Sinha A."/>
            <person name="Phillips-Salemka S."/>
            <person name="Niraula T.A."/>
            <person name="Short K.A."/>
            <person name="Niraula N.P."/>
        </authorList>
    </citation>
    <scope>NUCLEOTIDE SEQUENCE [LARGE SCALE GENOMIC DNA]</scope>
    <source>
        <strain evidence="1 2">NRRL 2792</strain>
    </source>
</reference>
<evidence type="ECO:0000313" key="2">
    <source>
        <dbReference type="Proteomes" id="UP000316806"/>
    </source>
</evidence>
<dbReference type="AlphaFoldDB" id="A0A516RLM2"/>
<evidence type="ECO:0000313" key="1">
    <source>
        <dbReference type="EMBL" id="QDQ16548.1"/>
    </source>
</evidence>
<dbReference type="Pfam" id="PF14431">
    <property type="entry name" value="YwqJ-deaminase"/>
    <property type="match status" value="1"/>
</dbReference>
<proteinExistence type="predicted"/>
<evidence type="ECO:0008006" key="3">
    <source>
        <dbReference type="Google" id="ProtNLM"/>
    </source>
</evidence>
<dbReference type="InterPro" id="IPR025968">
    <property type="entry name" value="YwqJ_deaminase"/>
</dbReference>
<protein>
    <recommendedName>
        <fullName evidence="3">Deaminase</fullName>
    </recommendedName>
</protein>
<dbReference type="EMBL" id="CP040916">
    <property type="protein sequence ID" value="QDQ16548.1"/>
    <property type="molecule type" value="Genomic_DNA"/>
</dbReference>